<dbReference type="SUPFAM" id="SSF103473">
    <property type="entry name" value="MFS general substrate transporter"/>
    <property type="match status" value="1"/>
</dbReference>
<organism evidence="9 10">
    <name type="scientific">Zymoseptoria brevis</name>
    <dbReference type="NCBI Taxonomy" id="1047168"/>
    <lineage>
        <taxon>Eukaryota</taxon>
        <taxon>Fungi</taxon>
        <taxon>Dikarya</taxon>
        <taxon>Ascomycota</taxon>
        <taxon>Pezizomycotina</taxon>
        <taxon>Dothideomycetes</taxon>
        <taxon>Dothideomycetidae</taxon>
        <taxon>Mycosphaerellales</taxon>
        <taxon>Mycosphaerellaceae</taxon>
        <taxon>Zymoseptoria</taxon>
    </lineage>
</organism>
<dbReference type="EMBL" id="LAFY01000039">
    <property type="protein sequence ID" value="KJY02548.1"/>
    <property type="molecule type" value="Genomic_DNA"/>
</dbReference>
<feature type="chain" id="PRO_5002469282" evidence="7">
    <location>
        <begin position="29"/>
        <end position="476"/>
    </location>
</feature>
<protein>
    <submittedName>
        <fullName evidence="9">MFS sugar transporter like protein</fullName>
    </submittedName>
</protein>
<feature type="domain" description="Major facilitator superfamily (MFS) profile" evidence="8">
    <location>
        <begin position="21"/>
        <end position="419"/>
    </location>
</feature>
<feature type="signal peptide" evidence="7">
    <location>
        <begin position="1"/>
        <end position="28"/>
    </location>
</feature>
<evidence type="ECO:0000256" key="1">
    <source>
        <dbReference type="ARBA" id="ARBA00004141"/>
    </source>
</evidence>
<evidence type="ECO:0000313" key="9">
    <source>
        <dbReference type="EMBL" id="KJY02548.1"/>
    </source>
</evidence>
<evidence type="ECO:0000256" key="7">
    <source>
        <dbReference type="SAM" id="SignalP"/>
    </source>
</evidence>
<comment type="caution">
    <text evidence="9">The sequence shown here is derived from an EMBL/GenBank/DDBJ whole genome shotgun (WGS) entry which is preliminary data.</text>
</comment>
<keyword evidence="7" id="KW-0732">Signal</keyword>
<dbReference type="GO" id="GO:0016020">
    <property type="term" value="C:membrane"/>
    <property type="evidence" value="ECO:0007669"/>
    <property type="project" value="UniProtKB-SubCell"/>
</dbReference>
<feature type="transmembrane region" description="Helical" evidence="6">
    <location>
        <begin position="397"/>
        <end position="415"/>
    </location>
</feature>
<dbReference type="AlphaFoldDB" id="A0A0F4GZU0"/>
<comment type="subcellular location">
    <subcellularLocation>
        <location evidence="1">Membrane</location>
        <topology evidence="1">Multi-pass membrane protein</topology>
    </subcellularLocation>
</comment>
<keyword evidence="9" id="KW-0813">Transport</keyword>
<keyword evidence="5 6" id="KW-0472">Membrane</keyword>
<feature type="transmembrane region" description="Helical" evidence="6">
    <location>
        <begin position="328"/>
        <end position="353"/>
    </location>
</feature>
<gene>
    <name evidence="9" type="ORF">TI39_contig42g00012</name>
</gene>
<dbReference type="Pfam" id="PF00083">
    <property type="entry name" value="Sugar_tr"/>
    <property type="match status" value="1"/>
</dbReference>
<comment type="similarity">
    <text evidence="2">Belongs to the major facilitator superfamily. Sugar transporter (TC 2.A.1.1) family.</text>
</comment>
<dbReference type="PROSITE" id="PS50850">
    <property type="entry name" value="MFS"/>
    <property type="match status" value="1"/>
</dbReference>
<evidence type="ECO:0000256" key="4">
    <source>
        <dbReference type="ARBA" id="ARBA00022989"/>
    </source>
</evidence>
<evidence type="ECO:0000313" key="10">
    <source>
        <dbReference type="Proteomes" id="UP000033647"/>
    </source>
</evidence>
<dbReference type="InterPro" id="IPR050360">
    <property type="entry name" value="MFS_Sugar_Transporters"/>
</dbReference>
<evidence type="ECO:0000256" key="3">
    <source>
        <dbReference type="ARBA" id="ARBA00022692"/>
    </source>
</evidence>
<dbReference type="Proteomes" id="UP000033647">
    <property type="component" value="Unassembled WGS sequence"/>
</dbReference>
<evidence type="ECO:0000256" key="6">
    <source>
        <dbReference type="SAM" id="Phobius"/>
    </source>
</evidence>
<keyword evidence="10" id="KW-1185">Reference proteome</keyword>
<evidence type="ECO:0000256" key="5">
    <source>
        <dbReference type="ARBA" id="ARBA00023136"/>
    </source>
</evidence>
<accession>A0A0F4GZU0</accession>
<dbReference type="InterPro" id="IPR005828">
    <property type="entry name" value="MFS_sugar_transport-like"/>
</dbReference>
<dbReference type="Pfam" id="PF07690">
    <property type="entry name" value="MFS_1"/>
    <property type="match status" value="1"/>
</dbReference>
<feature type="transmembrane region" description="Helical" evidence="6">
    <location>
        <begin position="267"/>
        <end position="285"/>
    </location>
</feature>
<reference evidence="9 10" key="1">
    <citation type="submission" date="2015-03" db="EMBL/GenBank/DDBJ databases">
        <title>RNA-seq based gene annotation and comparative genomics of four Zymoseptoria species reveal species-specific pathogenicity related genes and transposable element activity.</title>
        <authorList>
            <person name="Grandaubert J."/>
            <person name="Bhattacharyya A."/>
            <person name="Stukenbrock E.H."/>
        </authorList>
    </citation>
    <scope>NUCLEOTIDE SEQUENCE [LARGE SCALE GENOMIC DNA]</scope>
    <source>
        <strain evidence="9 10">Zb18110</strain>
    </source>
</reference>
<proteinExistence type="inferred from homology"/>
<sequence>MALLQIPAWKHMKSKNILALIFIANAAAVAFEGYAQGVIGIVNSAPDYLNIVGISINNSGTADRVLAQGGITSIYYAGTVVGCALAGWLSDKMGRIFALQVGAVWCMLGIALEASAQNQGWILAARVIAGVGVAHMDCVAPTWVGEVSEAAQRGKLFTLVYLSNYCSIALTYWIGFGLSFIDGRAEESLEVLAHVRADGDKSDKAVVQDFFALIVGSKSGKKHFPRRAQLALWLPLFTQIGTGIAATTIYAPSLIQQAGWNAQKADWLSALNNTVGILGTIIAMYTTDPVGRRPTLLWSSLAQSACMWIIGAMSILTTSRPESATQYGAASVAFIYVFTLIYASTFLIINFNYPSEIFPTEVRSRGMAFGITGWAIGLGAGTLYNPVMFASIGGYGFFVYAGLNLLWFVLIYFFLPETSRRSLEAIERLFETRSPFVKDMERHFTATEHLGLATSDEHIEQESVQEKEDLAAHADV</sequence>
<dbReference type="InterPro" id="IPR020846">
    <property type="entry name" value="MFS_dom"/>
</dbReference>
<feature type="transmembrane region" description="Helical" evidence="6">
    <location>
        <begin position="65"/>
        <end position="89"/>
    </location>
</feature>
<evidence type="ECO:0000256" key="2">
    <source>
        <dbReference type="ARBA" id="ARBA00010992"/>
    </source>
</evidence>
<dbReference type="Gene3D" id="1.20.1250.20">
    <property type="entry name" value="MFS general substrate transporter like domains"/>
    <property type="match status" value="2"/>
</dbReference>
<evidence type="ECO:0000259" key="8">
    <source>
        <dbReference type="PROSITE" id="PS50850"/>
    </source>
</evidence>
<dbReference type="PANTHER" id="PTHR48022">
    <property type="entry name" value="PLASTIDIC GLUCOSE TRANSPORTER 4"/>
    <property type="match status" value="1"/>
</dbReference>
<name>A0A0F4GZU0_9PEZI</name>
<dbReference type="InterPro" id="IPR036259">
    <property type="entry name" value="MFS_trans_sf"/>
</dbReference>
<dbReference type="OrthoDB" id="2544694at2759"/>
<dbReference type="PANTHER" id="PTHR48022:SF44">
    <property type="entry name" value="SUGAR TRANSPORTER, PUTATIVE (AFU_ORTHOLOGUE AFUA_4G14610)-RELATED"/>
    <property type="match status" value="1"/>
</dbReference>
<keyword evidence="4 6" id="KW-1133">Transmembrane helix</keyword>
<feature type="transmembrane region" description="Helical" evidence="6">
    <location>
        <begin position="365"/>
        <end position="385"/>
    </location>
</feature>
<feature type="transmembrane region" description="Helical" evidence="6">
    <location>
        <begin position="162"/>
        <end position="181"/>
    </location>
</feature>
<feature type="transmembrane region" description="Helical" evidence="6">
    <location>
        <begin position="230"/>
        <end position="255"/>
    </location>
</feature>
<dbReference type="GO" id="GO:0005351">
    <property type="term" value="F:carbohydrate:proton symporter activity"/>
    <property type="evidence" value="ECO:0007669"/>
    <property type="project" value="TreeGrafter"/>
</dbReference>
<keyword evidence="9" id="KW-0762">Sugar transport</keyword>
<keyword evidence="3 6" id="KW-0812">Transmembrane</keyword>
<dbReference type="InterPro" id="IPR011701">
    <property type="entry name" value="MFS"/>
</dbReference>
<feature type="transmembrane region" description="Helical" evidence="6">
    <location>
        <begin position="297"/>
        <end position="316"/>
    </location>
</feature>